<evidence type="ECO:0000313" key="6">
    <source>
        <dbReference type="Proteomes" id="UP000198854"/>
    </source>
</evidence>
<keyword evidence="6" id="KW-1185">Reference proteome</keyword>
<accession>A0A1G8AMS7</accession>
<dbReference type="Gene3D" id="3.40.50.300">
    <property type="entry name" value="P-loop containing nucleotide triphosphate hydrolases"/>
    <property type="match status" value="1"/>
</dbReference>
<name>A0A1G8AMS7_9VIBR</name>
<dbReference type="InterPro" id="IPR032823">
    <property type="entry name" value="BCA_ABC_TP_C"/>
</dbReference>
<keyword evidence="2" id="KW-0547">Nucleotide-binding</keyword>
<reference evidence="5 6" key="1">
    <citation type="submission" date="2016-10" db="EMBL/GenBank/DDBJ databases">
        <authorList>
            <person name="de Groot N.N."/>
        </authorList>
    </citation>
    <scope>NUCLEOTIDE SEQUENCE [LARGE SCALE GENOMIC DNA]</scope>
    <source>
        <strain evidence="5 6">CGMCC 1.10228</strain>
    </source>
</reference>
<dbReference type="Pfam" id="PF00005">
    <property type="entry name" value="ABC_tran"/>
    <property type="match status" value="1"/>
</dbReference>
<dbReference type="CDD" id="cd03219">
    <property type="entry name" value="ABC_Mj1267_LivG_branched"/>
    <property type="match status" value="1"/>
</dbReference>
<dbReference type="FunFam" id="3.40.50.300:FF:000421">
    <property type="entry name" value="Branched-chain amino acid ABC transporter ATP-binding protein"/>
    <property type="match status" value="1"/>
</dbReference>
<dbReference type="OrthoDB" id="9780942at2"/>
<feature type="domain" description="ABC transporter" evidence="4">
    <location>
        <begin position="36"/>
        <end position="276"/>
    </location>
</feature>
<keyword evidence="3 5" id="KW-0067">ATP-binding</keyword>
<dbReference type="InterPro" id="IPR027417">
    <property type="entry name" value="P-loop_NTPase"/>
</dbReference>
<dbReference type="PANTHER" id="PTHR45772">
    <property type="entry name" value="CONSERVED COMPONENT OF ABC TRANSPORTER FOR NATURAL AMINO ACIDS-RELATED"/>
    <property type="match status" value="1"/>
</dbReference>
<protein>
    <submittedName>
        <fullName evidence="5">Urea transport system ATP-binding protein</fullName>
    </submittedName>
</protein>
<evidence type="ECO:0000259" key="4">
    <source>
        <dbReference type="PROSITE" id="PS50893"/>
    </source>
</evidence>
<keyword evidence="1" id="KW-0813">Transport</keyword>
<dbReference type="InterPro" id="IPR051120">
    <property type="entry name" value="ABC_AA/LPS_Transport"/>
</dbReference>
<dbReference type="PANTHER" id="PTHR45772:SF8">
    <property type="entry name" value="HIGH-AFFINITY BRANCHED-CHAIN AMINO ACID TRANSPORT ATP-BINDING PROTEIN"/>
    <property type="match status" value="1"/>
</dbReference>
<dbReference type="AlphaFoldDB" id="A0A1G8AMS7"/>
<gene>
    <name evidence="5" type="ORF">SAMN04488136_11119</name>
</gene>
<dbReference type="InterPro" id="IPR017781">
    <property type="entry name" value="ABC_transptr_urea_ATP-bd_UrtD"/>
</dbReference>
<organism evidence="5 6">
    <name type="scientific">Vibrio xiamenensis</name>
    <dbReference type="NCBI Taxonomy" id="861298"/>
    <lineage>
        <taxon>Bacteria</taxon>
        <taxon>Pseudomonadati</taxon>
        <taxon>Pseudomonadota</taxon>
        <taxon>Gammaproteobacteria</taxon>
        <taxon>Vibrionales</taxon>
        <taxon>Vibrionaceae</taxon>
        <taxon>Vibrio</taxon>
    </lineage>
</organism>
<dbReference type="SUPFAM" id="SSF52540">
    <property type="entry name" value="P-loop containing nucleoside triphosphate hydrolases"/>
    <property type="match status" value="1"/>
</dbReference>
<dbReference type="GO" id="GO:0005886">
    <property type="term" value="C:plasma membrane"/>
    <property type="evidence" value="ECO:0007669"/>
    <property type="project" value="TreeGrafter"/>
</dbReference>
<dbReference type="InterPro" id="IPR003439">
    <property type="entry name" value="ABC_transporter-like_ATP-bd"/>
</dbReference>
<evidence type="ECO:0000256" key="1">
    <source>
        <dbReference type="ARBA" id="ARBA00022448"/>
    </source>
</evidence>
<sequence>MSILTMARALTDREHVYDFMTPKVNPLLTVGHGYLLYLEGLTVSFDGFKAINDLNLYIKEGELRCIIGPNGAGKTTMMDIITGKTRPDSGSAWFGQNIDLLQLDEPQIAQAGIGRKFQKPTVFESQSVFHNLELAMAGAKTVFSTLMAKLSASDIDYIDYVLKQIGLEAQRFLPAGALSHGQKQWLEIGMLLMQNPKLLLVDEPVAGMTHQEMDRTAELLTSLAGERTIILVEHDMDFVRSIAKDVTVLHQGSVLAEGTMAEVQSNRKVVEVYLGEEAC</sequence>
<evidence type="ECO:0000256" key="3">
    <source>
        <dbReference type="ARBA" id="ARBA00022840"/>
    </source>
</evidence>
<dbReference type="STRING" id="861298.SAMN04488136_11119"/>
<evidence type="ECO:0000313" key="5">
    <source>
        <dbReference type="EMBL" id="SDH22179.1"/>
    </source>
</evidence>
<dbReference type="GO" id="GO:0016887">
    <property type="term" value="F:ATP hydrolysis activity"/>
    <property type="evidence" value="ECO:0007669"/>
    <property type="project" value="InterPro"/>
</dbReference>
<dbReference type="Pfam" id="PF12399">
    <property type="entry name" value="BCA_ABC_TP_C"/>
    <property type="match status" value="1"/>
</dbReference>
<dbReference type="NCBIfam" id="TIGR03411">
    <property type="entry name" value="urea_trans_UrtD"/>
    <property type="match status" value="1"/>
</dbReference>
<dbReference type="EMBL" id="FNDD01000011">
    <property type="protein sequence ID" value="SDH22179.1"/>
    <property type="molecule type" value="Genomic_DNA"/>
</dbReference>
<dbReference type="Proteomes" id="UP000198854">
    <property type="component" value="Unassembled WGS sequence"/>
</dbReference>
<proteinExistence type="predicted"/>
<dbReference type="PROSITE" id="PS50893">
    <property type="entry name" value="ABC_TRANSPORTER_2"/>
    <property type="match status" value="1"/>
</dbReference>
<dbReference type="GO" id="GO:0005524">
    <property type="term" value="F:ATP binding"/>
    <property type="evidence" value="ECO:0007669"/>
    <property type="project" value="UniProtKB-KW"/>
</dbReference>
<evidence type="ECO:0000256" key="2">
    <source>
        <dbReference type="ARBA" id="ARBA00022741"/>
    </source>
</evidence>
<dbReference type="RefSeq" id="WP_093273317.1">
    <property type="nucleotide sequence ID" value="NZ_FNDD01000011.1"/>
</dbReference>